<reference evidence="1" key="1">
    <citation type="submission" date="2023-07" db="EMBL/GenBank/DDBJ databases">
        <title>draft genome sequence of fig (Ficus carica).</title>
        <authorList>
            <person name="Takahashi T."/>
            <person name="Nishimura K."/>
        </authorList>
    </citation>
    <scope>NUCLEOTIDE SEQUENCE</scope>
</reference>
<comment type="caution">
    <text evidence="1">The sequence shown here is derived from an EMBL/GenBank/DDBJ whole genome shotgun (WGS) entry which is preliminary data.</text>
</comment>
<sequence>MCLVLDTPAAVTPNRTEWRLPGHQYLALRERLELARTYRMRVNLVETDAMNFVTPIRPGSIGDDAFILRNVKSLVSCMGGVSCSCSPLVFAVDFLGLDV</sequence>
<evidence type="ECO:0000313" key="1">
    <source>
        <dbReference type="EMBL" id="GMN35810.1"/>
    </source>
</evidence>
<protein>
    <submittedName>
        <fullName evidence="1">Uncharacterized protein</fullName>
    </submittedName>
</protein>
<dbReference type="Proteomes" id="UP001187192">
    <property type="component" value="Unassembled WGS sequence"/>
</dbReference>
<name>A0AA87ZM74_FICCA</name>
<accession>A0AA87ZM74</accession>
<proteinExistence type="predicted"/>
<organism evidence="1 2">
    <name type="scientific">Ficus carica</name>
    <name type="common">Common fig</name>
    <dbReference type="NCBI Taxonomy" id="3494"/>
    <lineage>
        <taxon>Eukaryota</taxon>
        <taxon>Viridiplantae</taxon>
        <taxon>Streptophyta</taxon>
        <taxon>Embryophyta</taxon>
        <taxon>Tracheophyta</taxon>
        <taxon>Spermatophyta</taxon>
        <taxon>Magnoliopsida</taxon>
        <taxon>eudicotyledons</taxon>
        <taxon>Gunneridae</taxon>
        <taxon>Pentapetalae</taxon>
        <taxon>rosids</taxon>
        <taxon>fabids</taxon>
        <taxon>Rosales</taxon>
        <taxon>Moraceae</taxon>
        <taxon>Ficeae</taxon>
        <taxon>Ficus</taxon>
    </lineage>
</organism>
<dbReference type="EMBL" id="BTGU01000005">
    <property type="protein sequence ID" value="GMN35810.1"/>
    <property type="molecule type" value="Genomic_DNA"/>
</dbReference>
<evidence type="ECO:0000313" key="2">
    <source>
        <dbReference type="Proteomes" id="UP001187192"/>
    </source>
</evidence>
<keyword evidence="2" id="KW-1185">Reference proteome</keyword>
<gene>
    <name evidence="1" type="ORF">TIFTF001_005542</name>
</gene>
<dbReference type="AlphaFoldDB" id="A0AA87ZM74"/>